<gene>
    <name evidence="4" type="ORF">Ctob_000548</name>
</gene>
<dbReference type="GO" id="GO:0030422">
    <property type="term" value="P:siRNA processing"/>
    <property type="evidence" value="ECO:0007669"/>
    <property type="project" value="TreeGrafter"/>
</dbReference>
<dbReference type="PANTHER" id="PTHR23079:SF55">
    <property type="entry name" value="RNA-DIRECTED RNA POLYMERASE"/>
    <property type="match status" value="1"/>
</dbReference>
<dbReference type="Pfam" id="PF05183">
    <property type="entry name" value="RdRP"/>
    <property type="match status" value="1"/>
</dbReference>
<comment type="caution">
    <text evidence="4">The sequence shown here is derived from an EMBL/GenBank/DDBJ whole genome shotgun (WGS) entry which is preliminary data.</text>
</comment>
<comment type="similarity">
    <text evidence="1">Belongs to the RdRP family.</text>
</comment>
<dbReference type="GO" id="GO:0003968">
    <property type="term" value="F:RNA-directed RNA polymerase activity"/>
    <property type="evidence" value="ECO:0007669"/>
    <property type="project" value="UniProtKB-KW"/>
</dbReference>
<proteinExistence type="inferred from homology"/>
<keyword evidence="5" id="KW-1185">Reference proteome</keyword>
<feature type="compositionally biased region" description="Basic and acidic residues" evidence="2">
    <location>
        <begin position="1"/>
        <end position="10"/>
    </location>
</feature>
<dbReference type="AlphaFoldDB" id="A0A0M0JF75"/>
<dbReference type="InterPro" id="IPR007855">
    <property type="entry name" value="RDRP"/>
</dbReference>
<protein>
    <recommendedName>
        <fullName evidence="1">RNA-dependent RNA polymerase</fullName>
        <ecNumber evidence="1">2.7.7.48</ecNumber>
    </recommendedName>
</protein>
<keyword evidence="1" id="KW-0808">Transferase</keyword>
<evidence type="ECO:0000256" key="1">
    <source>
        <dbReference type="RuleBase" id="RU363098"/>
    </source>
</evidence>
<keyword evidence="1" id="KW-0548">Nucleotidyltransferase</keyword>
<evidence type="ECO:0000313" key="4">
    <source>
        <dbReference type="EMBL" id="KOO25244.1"/>
    </source>
</evidence>
<dbReference type="GO" id="GO:0031380">
    <property type="term" value="C:nuclear RNA-directed RNA polymerase complex"/>
    <property type="evidence" value="ECO:0007669"/>
    <property type="project" value="TreeGrafter"/>
</dbReference>
<dbReference type="PANTHER" id="PTHR23079">
    <property type="entry name" value="RNA-DEPENDENT RNA POLYMERASE"/>
    <property type="match status" value="1"/>
</dbReference>
<feature type="compositionally biased region" description="Pro residues" evidence="2">
    <location>
        <begin position="34"/>
        <end position="43"/>
    </location>
</feature>
<sequence>MARADTRYDWRPPPAQRNQELPDSFAQQPVQQPQQPPQPPHGPQPVLRCPNETADDAVAVIVQKAKFDLRFRLYAAGALEHFRGRPDELQELINEIEAAGENADAKNAICARRGLSLGYFMPAAHCTVIYQVIVTKNGDVRYDLPTETGTAIAHRRLGCHLLRVRFERLASNALHEDKERWEQMRQQVISVGTDQSGIRSVAGDRLYLHFCHKDAEKPEAQLWFVSVPATHRELKKQAVWVHQMQQLLLDTLGTTDGRTSSLSISKLNARLCLAFSTAVTVPGCAPTEEAVLDLRDDSGRSQWQDLAALEPMPAGKVKLVIMNDIRVIAADGSQGPVMTDGAGLISRNLAEQMPLCLSGRLVTRKALGAPLLAQVRVWHRGYVVKGMLMTDSTLPDGYVVVRESMVKVFARPGGEATLDADKVPKRLPRGDKYWERSAFEVLRTSNGAPSGKMNPQLVPLLEHASGPRGSEGRTTMVGLLLSLAEENKRRVCQIDSEELSGPQLRSLLLDFGLGETSVASYMLLAGFHPRKEPYLRRKIAAVQKAQLEQIASGKFKLPGSLYLTGVPDPTSTVPVGKVVVIEGGKFCVEQLLIYRSPGTHPGDVRRTQSVMPPQPLLACLEHVAAELQNAIIFSVQGERALADMLSGGDYDGDEFVVMRASDKIDTGVAGMAPLSLVDAFQNESPPWVQPPKEGGGRGPPSQVTDDHQQTCTELARHYFDCDAAGGLIGQAANSIQMAQEYWGCSSWITCQLIDLYNTALDAAKQGMRKAFSEAIREELNKMEQTVGLPCFMVVKASEHRRVQPDAVSAEDATIAALKAVLAANEARSKCAHMRWYGMIVEQQSWEAPDSARTTYLDALRKLDNELQRVHPTFDQSRDTPAPGTPEQLTSRLELLHELHEIAISINLELLSQVQLPDEMARAHLPSRAAPLLPRTLARELRTLARELRAV</sequence>
<evidence type="ECO:0000256" key="2">
    <source>
        <dbReference type="SAM" id="MobiDB-lite"/>
    </source>
</evidence>
<dbReference type="InterPro" id="IPR057596">
    <property type="entry name" value="RDRP_core"/>
</dbReference>
<dbReference type="OrthoDB" id="6513042at2759"/>
<organism evidence="4 5">
    <name type="scientific">Chrysochromulina tobinii</name>
    <dbReference type="NCBI Taxonomy" id="1460289"/>
    <lineage>
        <taxon>Eukaryota</taxon>
        <taxon>Haptista</taxon>
        <taxon>Haptophyta</taxon>
        <taxon>Prymnesiophyceae</taxon>
        <taxon>Prymnesiales</taxon>
        <taxon>Chrysochromulinaceae</taxon>
        <taxon>Chrysochromulina</taxon>
    </lineage>
</organism>
<feature type="domain" description="RDRP core" evidence="3">
    <location>
        <begin position="159"/>
        <end position="797"/>
    </location>
</feature>
<feature type="region of interest" description="Disordered" evidence="2">
    <location>
        <begin position="682"/>
        <end position="706"/>
    </location>
</feature>
<keyword evidence="1" id="KW-0694">RNA-binding</keyword>
<dbReference type="Proteomes" id="UP000037460">
    <property type="component" value="Unassembled WGS sequence"/>
</dbReference>
<keyword evidence="1 4" id="KW-0696">RNA-directed RNA polymerase</keyword>
<accession>A0A0M0JF75</accession>
<dbReference type="EC" id="2.7.7.48" evidence="1"/>
<reference evidence="5" key="1">
    <citation type="journal article" date="2015" name="PLoS Genet.">
        <title>Genome Sequence and Transcriptome Analyses of Chrysochromulina tobin: Metabolic Tools for Enhanced Algal Fitness in the Prominent Order Prymnesiales (Haptophyceae).</title>
        <authorList>
            <person name="Hovde B.T."/>
            <person name="Deodato C.R."/>
            <person name="Hunsperger H.M."/>
            <person name="Ryken S.A."/>
            <person name="Yost W."/>
            <person name="Jha R.K."/>
            <person name="Patterson J."/>
            <person name="Monnat R.J. Jr."/>
            <person name="Barlow S.B."/>
            <person name="Starkenburg S.R."/>
            <person name="Cattolico R.A."/>
        </authorList>
    </citation>
    <scope>NUCLEOTIDE SEQUENCE</scope>
    <source>
        <strain evidence="5">CCMP291</strain>
    </source>
</reference>
<comment type="catalytic activity">
    <reaction evidence="1">
        <text>RNA(n) + a ribonucleoside 5'-triphosphate = RNA(n+1) + diphosphate</text>
        <dbReference type="Rhea" id="RHEA:21248"/>
        <dbReference type="Rhea" id="RHEA-COMP:14527"/>
        <dbReference type="Rhea" id="RHEA-COMP:17342"/>
        <dbReference type="ChEBI" id="CHEBI:33019"/>
        <dbReference type="ChEBI" id="CHEBI:61557"/>
        <dbReference type="ChEBI" id="CHEBI:140395"/>
        <dbReference type="EC" id="2.7.7.48"/>
    </reaction>
</comment>
<dbReference type="EMBL" id="JWZX01003001">
    <property type="protein sequence ID" value="KOO25244.1"/>
    <property type="molecule type" value="Genomic_DNA"/>
</dbReference>
<dbReference type="GO" id="GO:0003723">
    <property type="term" value="F:RNA binding"/>
    <property type="evidence" value="ECO:0007669"/>
    <property type="project" value="UniProtKB-KW"/>
</dbReference>
<evidence type="ECO:0000259" key="3">
    <source>
        <dbReference type="Pfam" id="PF05183"/>
    </source>
</evidence>
<feature type="region of interest" description="Disordered" evidence="2">
    <location>
        <begin position="1"/>
        <end position="50"/>
    </location>
</feature>
<name>A0A0M0JF75_9EUKA</name>
<evidence type="ECO:0000313" key="5">
    <source>
        <dbReference type="Proteomes" id="UP000037460"/>
    </source>
</evidence>